<comment type="cofactor">
    <cofactor evidence="2">
        <name>[4Fe-4S] cluster</name>
        <dbReference type="ChEBI" id="CHEBI:49883"/>
    </cofactor>
</comment>
<keyword evidence="4" id="KW-0285">Flavoprotein</keyword>
<sequence>MALEKIFQPLKIGPITVPNRVTRSAHGGLEMSPRMTDDYIAYHARRGSGGCGLTILGAASVHPSSMLYPYGLFYDGIVDDYRRLMAAVEPSPMKVFAQLWHGGNLYPAQDGGPPWAVSDVPGMTGLVGQRMSEAMIEEVIGAYVRCARHARDGGLHGIEIHAAHGYLPQQFLSEIYNDRADGWGGSLENRMRFLLEIVRQVRSAVGGTMAVGVRLAASDMPGGVDEGINIKVLERLQAENLIDYVNISRGDYYRMDTMVGAMQNPTGYEVPSSGTIAAAATVPRLLAGRYRTLDDAEQLLRDGTADLVSMVRAQIADPDLVNKTREGRALEVRPCIGCNQHFRGGRWGCAVNAAAGIESRYDEALITLTETPRKVLVVGGGPAGLEAARVAAMRGHKVTLCEASPRLGGQLDIARLAPHSAGFGDIALWLEAEVYRLGVEVRLNTFMEEDEVIAEMADHVIVATGSVPRMDAQQHTLPSQLVPGADMPHVVSTAELLREKKPRGRTALVLDTVGDYEGLAATEHLLAQGLSVTYVTAQAALAWKNERSLAAWERFQALGGFTLLVRHHLVEIRENDVMVRPYLAAMQQVTAVPADTVVLITPNKPLREIHEALAPGNPNIRIVGDAREPRDLLRAIWEGHAAAREIH</sequence>
<dbReference type="PANTHER" id="PTHR42917">
    <property type="entry name" value="2,4-DIENOYL-COA REDUCTASE"/>
    <property type="match status" value="1"/>
</dbReference>
<evidence type="ECO:0000259" key="10">
    <source>
        <dbReference type="Pfam" id="PF00724"/>
    </source>
</evidence>
<evidence type="ECO:0000256" key="6">
    <source>
        <dbReference type="ARBA" id="ARBA00022723"/>
    </source>
</evidence>
<proteinExistence type="inferred from homology"/>
<dbReference type="GO" id="GO:0033543">
    <property type="term" value="P:fatty acid beta-oxidation, unsaturated, even number, reductase/isomerase pathway"/>
    <property type="evidence" value="ECO:0007669"/>
    <property type="project" value="TreeGrafter"/>
</dbReference>
<comment type="caution">
    <text evidence="12">The sequence shown here is derived from an EMBL/GenBank/DDBJ whole genome shotgun (WGS) entry which is preliminary data.</text>
</comment>
<evidence type="ECO:0000256" key="2">
    <source>
        <dbReference type="ARBA" id="ARBA00001966"/>
    </source>
</evidence>
<evidence type="ECO:0000256" key="8">
    <source>
        <dbReference type="ARBA" id="ARBA00023004"/>
    </source>
</evidence>
<dbReference type="PRINTS" id="PR00411">
    <property type="entry name" value="PNDRDTASEI"/>
</dbReference>
<accession>A0A7W7EXL0</accession>
<evidence type="ECO:0000256" key="1">
    <source>
        <dbReference type="ARBA" id="ARBA00001917"/>
    </source>
</evidence>
<keyword evidence="7" id="KW-0560">Oxidoreductase</keyword>
<evidence type="ECO:0000259" key="11">
    <source>
        <dbReference type="Pfam" id="PF07992"/>
    </source>
</evidence>
<dbReference type="AlphaFoldDB" id="A0A7W7EXL0"/>
<dbReference type="PANTHER" id="PTHR42917:SF2">
    <property type="entry name" value="2,4-DIENOYL-COA REDUCTASE [(2E)-ENOYL-COA-PRODUCING]"/>
    <property type="match status" value="1"/>
</dbReference>
<dbReference type="RefSeq" id="WP_144907304.1">
    <property type="nucleotide sequence ID" value="NZ_JACHOA010000008.1"/>
</dbReference>
<protein>
    <submittedName>
        <fullName evidence="12">2,4-dienoyl-CoA reductase-like NADH-dependent reductase (Old Yellow Enzyme family)</fullName>
    </submittedName>
</protein>
<evidence type="ECO:0000313" key="13">
    <source>
        <dbReference type="Proteomes" id="UP000538566"/>
    </source>
</evidence>
<dbReference type="InterPro" id="IPR051793">
    <property type="entry name" value="NADH:flavin_oxidoreductase"/>
</dbReference>
<dbReference type="Gene3D" id="3.20.20.70">
    <property type="entry name" value="Aldolase class I"/>
    <property type="match status" value="1"/>
</dbReference>
<dbReference type="GO" id="GO:0046872">
    <property type="term" value="F:metal ion binding"/>
    <property type="evidence" value="ECO:0007669"/>
    <property type="project" value="UniProtKB-KW"/>
</dbReference>
<keyword evidence="9" id="KW-0411">Iron-sulfur</keyword>
<comment type="cofactor">
    <cofactor evidence="1">
        <name>FMN</name>
        <dbReference type="ChEBI" id="CHEBI:58210"/>
    </cofactor>
</comment>
<evidence type="ECO:0000256" key="9">
    <source>
        <dbReference type="ARBA" id="ARBA00023014"/>
    </source>
</evidence>
<dbReference type="SUPFAM" id="SSF51905">
    <property type="entry name" value="FAD/NAD(P)-binding domain"/>
    <property type="match status" value="1"/>
</dbReference>
<organism evidence="12 13">
    <name type="scientific">Novosphingobium taihuense</name>
    <dbReference type="NCBI Taxonomy" id="260085"/>
    <lineage>
        <taxon>Bacteria</taxon>
        <taxon>Pseudomonadati</taxon>
        <taxon>Pseudomonadota</taxon>
        <taxon>Alphaproteobacteria</taxon>
        <taxon>Sphingomonadales</taxon>
        <taxon>Sphingomonadaceae</taxon>
        <taxon>Novosphingobium</taxon>
    </lineage>
</organism>
<evidence type="ECO:0000256" key="5">
    <source>
        <dbReference type="ARBA" id="ARBA00022643"/>
    </source>
</evidence>
<feature type="domain" description="FAD/NAD(P)-binding" evidence="11">
    <location>
        <begin position="374"/>
        <end position="601"/>
    </location>
</feature>
<dbReference type="EMBL" id="JACHOA010000008">
    <property type="protein sequence ID" value="MBB4615455.1"/>
    <property type="molecule type" value="Genomic_DNA"/>
</dbReference>
<dbReference type="Pfam" id="PF07992">
    <property type="entry name" value="Pyr_redox_2"/>
    <property type="match status" value="1"/>
</dbReference>
<feature type="domain" description="NADH:flavin oxidoreductase/NADH oxidase N-terminal" evidence="10">
    <location>
        <begin position="5"/>
        <end position="330"/>
    </location>
</feature>
<dbReference type="SUPFAM" id="SSF51395">
    <property type="entry name" value="FMN-linked oxidoreductases"/>
    <property type="match status" value="1"/>
</dbReference>
<dbReference type="InterPro" id="IPR013785">
    <property type="entry name" value="Aldolase_TIM"/>
</dbReference>
<dbReference type="InterPro" id="IPR036188">
    <property type="entry name" value="FAD/NAD-bd_sf"/>
</dbReference>
<reference evidence="12 13" key="1">
    <citation type="submission" date="2020-08" db="EMBL/GenBank/DDBJ databases">
        <title>Genomic Encyclopedia of Type Strains, Phase IV (KMG-IV): sequencing the most valuable type-strain genomes for metagenomic binning, comparative biology and taxonomic classification.</title>
        <authorList>
            <person name="Goeker M."/>
        </authorList>
    </citation>
    <scope>NUCLEOTIDE SEQUENCE [LARGE SCALE GENOMIC DNA]</scope>
    <source>
        <strain evidence="12 13">DSM 17507</strain>
    </source>
</reference>
<dbReference type="GO" id="GO:0010181">
    <property type="term" value="F:FMN binding"/>
    <property type="evidence" value="ECO:0007669"/>
    <property type="project" value="InterPro"/>
</dbReference>
<dbReference type="PRINTS" id="PR00368">
    <property type="entry name" value="FADPNR"/>
</dbReference>
<comment type="similarity">
    <text evidence="3">In the N-terminal section; belongs to the NADH:flavin oxidoreductase/NADH oxidase family.</text>
</comment>
<gene>
    <name evidence="12" type="ORF">GGR37_003751</name>
</gene>
<dbReference type="Proteomes" id="UP000538566">
    <property type="component" value="Unassembled WGS sequence"/>
</dbReference>
<keyword evidence="13" id="KW-1185">Reference proteome</keyword>
<evidence type="ECO:0000313" key="12">
    <source>
        <dbReference type="EMBL" id="MBB4615455.1"/>
    </source>
</evidence>
<evidence type="ECO:0000256" key="4">
    <source>
        <dbReference type="ARBA" id="ARBA00022630"/>
    </source>
</evidence>
<evidence type="ECO:0000256" key="7">
    <source>
        <dbReference type="ARBA" id="ARBA00023002"/>
    </source>
</evidence>
<evidence type="ECO:0000256" key="3">
    <source>
        <dbReference type="ARBA" id="ARBA00011048"/>
    </source>
</evidence>
<dbReference type="Pfam" id="PF00724">
    <property type="entry name" value="Oxidored_FMN"/>
    <property type="match status" value="1"/>
</dbReference>
<dbReference type="Gene3D" id="3.50.50.60">
    <property type="entry name" value="FAD/NAD(P)-binding domain"/>
    <property type="match status" value="1"/>
</dbReference>
<dbReference type="OrthoDB" id="9804454at2"/>
<keyword evidence="6" id="KW-0479">Metal-binding</keyword>
<dbReference type="Gene3D" id="3.40.50.720">
    <property type="entry name" value="NAD(P)-binding Rossmann-like Domain"/>
    <property type="match status" value="1"/>
</dbReference>
<dbReference type="InterPro" id="IPR001155">
    <property type="entry name" value="OxRdtase_FMN_N"/>
</dbReference>
<keyword evidence="8" id="KW-0408">Iron</keyword>
<keyword evidence="5" id="KW-0288">FMN</keyword>
<dbReference type="InterPro" id="IPR023753">
    <property type="entry name" value="FAD/NAD-binding_dom"/>
</dbReference>
<dbReference type="GO" id="GO:0008670">
    <property type="term" value="F:2,4-dienoyl-CoA reductase (NADPH) activity"/>
    <property type="evidence" value="ECO:0007669"/>
    <property type="project" value="TreeGrafter"/>
</dbReference>
<name>A0A7W7EXL0_9SPHN</name>
<dbReference type="GO" id="GO:0051536">
    <property type="term" value="F:iron-sulfur cluster binding"/>
    <property type="evidence" value="ECO:0007669"/>
    <property type="project" value="UniProtKB-KW"/>
</dbReference>